<comment type="similarity">
    <text evidence="2 11">Belongs to the diacylglycerol acyltransferase family.</text>
</comment>
<keyword evidence="9 11" id="KW-0472">Membrane</keyword>
<dbReference type="EMBL" id="JARGDH010000002">
    <property type="protein sequence ID" value="KAL0274861.1"/>
    <property type="molecule type" value="Genomic_DNA"/>
</dbReference>
<evidence type="ECO:0000256" key="4">
    <source>
        <dbReference type="ARBA" id="ARBA00022679"/>
    </source>
</evidence>
<reference evidence="12" key="1">
    <citation type="journal article" date="2024" name="Gigascience">
        <title>Chromosome-level genome of the poultry shaft louse Menopon gallinae provides insight into the host-switching and adaptive evolution of parasitic lice.</title>
        <authorList>
            <person name="Xu Y."/>
            <person name="Ma L."/>
            <person name="Liu S."/>
            <person name="Liang Y."/>
            <person name="Liu Q."/>
            <person name="He Z."/>
            <person name="Tian L."/>
            <person name="Duan Y."/>
            <person name="Cai W."/>
            <person name="Li H."/>
            <person name="Song F."/>
        </authorList>
    </citation>
    <scope>NUCLEOTIDE SEQUENCE</scope>
    <source>
        <strain evidence="12">Cailab_2023a</strain>
    </source>
</reference>
<dbReference type="InterPro" id="IPR007130">
    <property type="entry name" value="DAGAT"/>
</dbReference>
<sequence length="333" mass="38423">MIGQPEEHTTSSCESTKQTITVTLYMLFLVTGSILGWLIWFLLLWYVSLLRIPLLLYAAWIYFDRESIETGIRRSEKLRKWKIWKYHNEYFPAKLIKTVDLPTDRNYIFAAFPHGVLATGAYSAFGNFYGRFEETFPGLKSWMLTLQQHFHTPFIREYVMTVGALPASAGCMNRMLGSEQKGTCLVLMVGGAQEAFYSEPGKYVVNLKKRKGFVRIALKNGASIVPVISFGETDIYRQIRFDENSMAYRIQSLIKKVTNLAPIAFYGRFSVTPFRKPINTVVGEPIHLEKVEEPTQEQVDTVHAKFIRKLEDLFEKEKKKYVENPENVHLTVM</sequence>
<keyword evidence="5 11" id="KW-0812">Transmembrane</keyword>
<keyword evidence="4 11" id="KW-0808">Transferase</keyword>
<dbReference type="Pfam" id="PF03982">
    <property type="entry name" value="DAGAT"/>
    <property type="match status" value="1"/>
</dbReference>
<evidence type="ECO:0000256" key="7">
    <source>
        <dbReference type="ARBA" id="ARBA00022989"/>
    </source>
</evidence>
<keyword evidence="8" id="KW-0443">Lipid metabolism</keyword>
<evidence type="ECO:0000256" key="11">
    <source>
        <dbReference type="RuleBase" id="RU367023"/>
    </source>
</evidence>
<dbReference type="CDD" id="cd07987">
    <property type="entry name" value="LPLAT_MGAT-like"/>
    <property type="match status" value="1"/>
</dbReference>
<keyword evidence="10" id="KW-0012">Acyltransferase</keyword>
<dbReference type="EMBL" id="JARGDH010000002">
    <property type="protein sequence ID" value="KAL0274859.1"/>
    <property type="molecule type" value="Genomic_DNA"/>
</dbReference>
<evidence type="ECO:0000256" key="2">
    <source>
        <dbReference type="ARBA" id="ARBA00005420"/>
    </source>
</evidence>
<accession>A0AAW2HY47</accession>
<dbReference type="GO" id="GO:0004144">
    <property type="term" value="F:diacylglycerol O-acyltransferase activity"/>
    <property type="evidence" value="ECO:0007669"/>
    <property type="project" value="TreeGrafter"/>
</dbReference>
<evidence type="ECO:0000313" key="12">
    <source>
        <dbReference type="EMBL" id="KAL0274860.1"/>
    </source>
</evidence>
<dbReference type="AlphaFoldDB" id="A0AAW2HY47"/>
<dbReference type="PANTHER" id="PTHR12317">
    <property type="entry name" value="DIACYLGLYCEROL O-ACYLTRANSFERASE"/>
    <property type="match status" value="1"/>
</dbReference>
<evidence type="ECO:0000256" key="6">
    <source>
        <dbReference type="ARBA" id="ARBA00022824"/>
    </source>
</evidence>
<dbReference type="EMBL" id="JARGDH010000002">
    <property type="protein sequence ID" value="KAL0274860.1"/>
    <property type="molecule type" value="Genomic_DNA"/>
</dbReference>
<evidence type="ECO:0000256" key="9">
    <source>
        <dbReference type="ARBA" id="ARBA00023136"/>
    </source>
</evidence>
<organism evidence="12">
    <name type="scientific">Menopon gallinae</name>
    <name type="common">poultry shaft louse</name>
    <dbReference type="NCBI Taxonomy" id="328185"/>
    <lineage>
        <taxon>Eukaryota</taxon>
        <taxon>Metazoa</taxon>
        <taxon>Ecdysozoa</taxon>
        <taxon>Arthropoda</taxon>
        <taxon>Hexapoda</taxon>
        <taxon>Insecta</taxon>
        <taxon>Pterygota</taxon>
        <taxon>Neoptera</taxon>
        <taxon>Paraneoptera</taxon>
        <taxon>Psocodea</taxon>
        <taxon>Troctomorpha</taxon>
        <taxon>Phthiraptera</taxon>
        <taxon>Amblycera</taxon>
        <taxon>Menoponidae</taxon>
        <taxon>Menopon</taxon>
    </lineage>
</organism>
<comment type="caution">
    <text evidence="11">Lacks conserved residue(s) required for the propagation of feature annotation.</text>
</comment>
<evidence type="ECO:0000256" key="8">
    <source>
        <dbReference type="ARBA" id="ARBA00023098"/>
    </source>
</evidence>
<keyword evidence="6 11" id="KW-0256">Endoplasmic reticulum</keyword>
<evidence type="ECO:0000256" key="5">
    <source>
        <dbReference type="ARBA" id="ARBA00022692"/>
    </source>
</evidence>
<comment type="subcellular location">
    <subcellularLocation>
        <location evidence="1 11">Endoplasmic reticulum membrane</location>
        <topology evidence="1 11">Multi-pass membrane protein</topology>
    </subcellularLocation>
</comment>
<evidence type="ECO:0000256" key="3">
    <source>
        <dbReference type="ARBA" id="ARBA00022516"/>
    </source>
</evidence>
<dbReference type="GO" id="GO:0019432">
    <property type="term" value="P:triglyceride biosynthetic process"/>
    <property type="evidence" value="ECO:0007669"/>
    <property type="project" value="TreeGrafter"/>
</dbReference>
<protein>
    <recommendedName>
        <fullName evidence="11">Acyltransferase</fullName>
        <ecNumber evidence="11">2.3.1.-</ecNumber>
    </recommendedName>
</protein>
<comment type="caution">
    <text evidence="12">The sequence shown here is derived from an EMBL/GenBank/DDBJ whole genome shotgun (WGS) entry which is preliminary data.</text>
</comment>
<evidence type="ECO:0000256" key="10">
    <source>
        <dbReference type="ARBA" id="ARBA00023315"/>
    </source>
</evidence>
<evidence type="ECO:0000256" key="1">
    <source>
        <dbReference type="ARBA" id="ARBA00004477"/>
    </source>
</evidence>
<feature type="transmembrane region" description="Helical" evidence="11">
    <location>
        <begin position="20"/>
        <end position="39"/>
    </location>
</feature>
<proteinExistence type="inferred from homology"/>
<name>A0AAW2HY47_9NEOP</name>
<gene>
    <name evidence="12" type="ORF">PYX00_002892</name>
</gene>
<dbReference type="EC" id="2.3.1.-" evidence="11"/>
<dbReference type="GO" id="GO:0005789">
    <property type="term" value="C:endoplasmic reticulum membrane"/>
    <property type="evidence" value="ECO:0007669"/>
    <property type="project" value="UniProtKB-SubCell"/>
</dbReference>
<keyword evidence="7 11" id="KW-1133">Transmembrane helix</keyword>
<keyword evidence="3" id="KW-0444">Lipid biosynthesis</keyword>
<dbReference type="PANTHER" id="PTHR12317:SF79">
    <property type="entry name" value="ACYLTRANSFERASE"/>
    <property type="match status" value="1"/>
</dbReference>